<evidence type="ECO:0000313" key="2">
    <source>
        <dbReference type="EMBL" id="QDV22927.1"/>
    </source>
</evidence>
<dbReference type="AlphaFoldDB" id="A0A518G2U0"/>
<evidence type="ECO:0000256" key="1">
    <source>
        <dbReference type="SAM" id="MobiDB-lite"/>
    </source>
</evidence>
<protein>
    <recommendedName>
        <fullName evidence="4">Phage-related minor tail protein</fullName>
    </recommendedName>
</protein>
<gene>
    <name evidence="2" type="ORF">Q31a_12200</name>
</gene>
<dbReference type="OrthoDB" id="273665at2"/>
<evidence type="ECO:0008006" key="4">
    <source>
        <dbReference type="Google" id="ProtNLM"/>
    </source>
</evidence>
<organism evidence="2 3">
    <name type="scientific">Aureliella helgolandensis</name>
    <dbReference type="NCBI Taxonomy" id="2527968"/>
    <lineage>
        <taxon>Bacteria</taxon>
        <taxon>Pseudomonadati</taxon>
        <taxon>Planctomycetota</taxon>
        <taxon>Planctomycetia</taxon>
        <taxon>Pirellulales</taxon>
        <taxon>Pirellulaceae</taxon>
        <taxon>Aureliella</taxon>
    </lineage>
</organism>
<feature type="region of interest" description="Disordered" evidence="1">
    <location>
        <begin position="607"/>
        <end position="637"/>
    </location>
</feature>
<evidence type="ECO:0000313" key="3">
    <source>
        <dbReference type="Proteomes" id="UP000318017"/>
    </source>
</evidence>
<reference evidence="2 3" key="1">
    <citation type="submission" date="2019-02" db="EMBL/GenBank/DDBJ databases">
        <title>Deep-cultivation of Planctomycetes and their phenomic and genomic characterization uncovers novel biology.</title>
        <authorList>
            <person name="Wiegand S."/>
            <person name="Jogler M."/>
            <person name="Boedeker C."/>
            <person name="Pinto D."/>
            <person name="Vollmers J."/>
            <person name="Rivas-Marin E."/>
            <person name="Kohn T."/>
            <person name="Peeters S.H."/>
            <person name="Heuer A."/>
            <person name="Rast P."/>
            <person name="Oberbeckmann S."/>
            <person name="Bunk B."/>
            <person name="Jeske O."/>
            <person name="Meyerdierks A."/>
            <person name="Storesund J.E."/>
            <person name="Kallscheuer N."/>
            <person name="Luecker S."/>
            <person name="Lage O.M."/>
            <person name="Pohl T."/>
            <person name="Merkel B.J."/>
            <person name="Hornburger P."/>
            <person name="Mueller R.-W."/>
            <person name="Bruemmer F."/>
            <person name="Labrenz M."/>
            <person name="Spormann A.M."/>
            <person name="Op den Camp H."/>
            <person name="Overmann J."/>
            <person name="Amann R."/>
            <person name="Jetten M.S.M."/>
            <person name="Mascher T."/>
            <person name="Medema M.H."/>
            <person name="Devos D.P."/>
            <person name="Kaster A.-K."/>
            <person name="Ovreas L."/>
            <person name="Rohde M."/>
            <person name="Galperin M.Y."/>
            <person name="Jogler C."/>
        </authorList>
    </citation>
    <scope>NUCLEOTIDE SEQUENCE [LARGE SCALE GENOMIC DNA]</scope>
    <source>
        <strain evidence="2 3">Q31a</strain>
    </source>
</reference>
<proteinExistence type="predicted"/>
<dbReference type="Proteomes" id="UP000318017">
    <property type="component" value="Chromosome"/>
</dbReference>
<keyword evidence="3" id="KW-1185">Reference proteome</keyword>
<dbReference type="RefSeq" id="WP_145075241.1">
    <property type="nucleotide sequence ID" value="NZ_CP036298.1"/>
</dbReference>
<name>A0A518G2U0_9BACT</name>
<dbReference type="KEGG" id="ahel:Q31a_12200"/>
<accession>A0A518G2U0</accession>
<sequence>MATQIVELTGDEAKLLKSLDNVIQKQLELERKLRDTGVQGDAAGIQMKDALAKVEAEAEKTLKGLLKELNTLGPEGRQASEELRKHLVEAGKIGEKSIESVVAKLDLIDPESAAAARKLVSNMQDAGNKGESIFQRFGKSAVGQIAGIASAYVGVSEAIQAVNGYLKQQRDLLKEAKDAQIALARSQQDFHKNSVGLTAIQQSELLKVEIPNIARDAGFPDVSSLNDAVGATVSVGADEKQVVAAVRAAASLTTNSPEALDDLSAAAHTVGRYTGTNDPIQGLNLLLTAGNISAVKDPAKLAEQLPKLFAISAAASEAAPEVKVRETAALFGSLTKQLNDKTGDISATALRDLEPQLRAFAKDKVDDPGSTLGRLELLRNSSKEIQEKFLSSVLGGGAAKIAVESLLDPTSELSRNVASGVESVSLGRGEYDKVVGQIHGATSPLAIASAENRSKAAFNAKNLEDTEGATLDLIREITSETLGKTLPAGIDGFLAARGDFSAYGGLTGSTAAEEGASAVRTLLLRAGRLRGDGIQAGDETKLVLIDQQVKNIEQVLAAQGGIGALDSGGVQTALERQRSAVANAGTVRERFADEEFNAGMKRMVESIAASNEAMQDQPEAPPANPQPATGAVNNLQP</sequence>
<dbReference type="EMBL" id="CP036298">
    <property type="protein sequence ID" value="QDV22927.1"/>
    <property type="molecule type" value="Genomic_DNA"/>
</dbReference>